<reference evidence="1 2" key="1">
    <citation type="submission" date="2023-03" db="EMBL/GenBank/DDBJ databases">
        <title>Complete genome sequences of several Auritidibacter ignavus strains isolated from ear infections.</title>
        <authorList>
            <person name="Baehr T."/>
            <person name="Baumhoegger A.M."/>
        </authorList>
    </citation>
    <scope>NUCLEOTIDE SEQUENCE [LARGE SCALE GENOMIC DNA]</scope>
    <source>
        <strain evidence="1 2">BABAE-6</strain>
    </source>
</reference>
<evidence type="ECO:0000313" key="1">
    <source>
        <dbReference type="EMBL" id="WGH92067.1"/>
    </source>
</evidence>
<gene>
    <name evidence="1" type="ORF">QDX21_06895</name>
</gene>
<dbReference type="Proteomes" id="UP001224674">
    <property type="component" value="Chromosome"/>
</dbReference>
<accession>A0AAJ6DBT1</accession>
<dbReference type="EMBL" id="CP122566">
    <property type="protein sequence ID" value="WGH92067.1"/>
    <property type="molecule type" value="Genomic_DNA"/>
</dbReference>
<dbReference type="RefSeq" id="WP_183145620.1">
    <property type="nucleotide sequence ID" value="NZ_CP122561.1"/>
</dbReference>
<dbReference type="GeneID" id="83696598"/>
<name>A0AAJ6DBT1_9MICC</name>
<evidence type="ECO:0000313" key="2">
    <source>
        <dbReference type="Proteomes" id="UP001224674"/>
    </source>
</evidence>
<dbReference type="AlphaFoldDB" id="A0AAJ6DBT1"/>
<protein>
    <submittedName>
        <fullName evidence="1">Uncharacterized protein</fullName>
    </submittedName>
</protein>
<organism evidence="1 2">
    <name type="scientific">Auritidibacter ignavus</name>
    <dbReference type="NCBI Taxonomy" id="678932"/>
    <lineage>
        <taxon>Bacteria</taxon>
        <taxon>Bacillati</taxon>
        <taxon>Actinomycetota</taxon>
        <taxon>Actinomycetes</taxon>
        <taxon>Micrococcales</taxon>
        <taxon>Micrococcaceae</taxon>
        <taxon>Auritidibacter</taxon>
    </lineage>
</organism>
<keyword evidence="2" id="KW-1185">Reference proteome</keyword>
<sequence>MKLGPFARRRQQRRDDRELGHHLWRQAHDRFHRSLQRYWQIVDPDEEYARNVQGFVSAEERNGLINAGNILADLLPRVRALCVAARRASPDQQSLDVPGEFQDLHRWISRAANDLAAVAQAAAMFRRGQTDVYTVGRRAQKVIEDIEAAEAALPDLTS</sequence>
<proteinExistence type="predicted"/>